<name>A0ABV6RLY1_9GAMM</name>
<evidence type="ECO:0000313" key="3">
    <source>
        <dbReference type="Proteomes" id="UP001589896"/>
    </source>
</evidence>
<feature type="compositionally biased region" description="Polar residues" evidence="1">
    <location>
        <begin position="1"/>
        <end position="11"/>
    </location>
</feature>
<evidence type="ECO:0000256" key="1">
    <source>
        <dbReference type="SAM" id="MobiDB-lite"/>
    </source>
</evidence>
<organism evidence="2 3">
    <name type="scientific">Lysobacter korlensis</name>
    <dbReference type="NCBI Taxonomy" id="553636"/>
    <lineage>
        <taxon>Bacteria</taxon>
        <taxon>Pseudomonadati</taxon>
        <taxon>Pseudomonadota</taxon>
        <taxon>Gammaproteobacteria</taxon>
        <taxon>Lysobacterales</taxon>
        <taxon>Lysobacteraceae</taxon>
        <taxon>Lysobacter</taxon>
    </lineage>
</organism>
<dbReference type="RefSeq" id="WP_386667158.1">
    <property type="nucleotide sequence ID" value="NZ_JBHLTG010000001.1"/>
</dbReference>
<proteinExistence type="predicted"/>
<reference evidence="2 3" key="1">
    <citation type="submission" date="2024-09" db="EMBL/GenBank/DDBJ databases">
        <authorList>
            <person name="Sun Q."/>
            <person name="Mori K."/>
        </authorList>
    </citation>
    <scope>NUCLEOTIDE SEQUENCE [LARGE SCALE GENOMIC DNA]</scope>
    <source>
        <strain evidence="2 3">KCTC 23076</strain>
    </source>
</reference>
<sequence>MIAALQLQSVTPGARPARSGGPVRARAATPQARRARLQHDLKRLAEMAVADSPPGTDAVRVQLVRVMLQHELGEQIREHPEFGDIADRVAAALAAEPALDARFLALVRQPR</sequence>
<evidence type="ECO:0000313" key="2">
    <source>
        <dbReference type="EMBL" id="MFC0677966.1"/>
    </source>
</evidence>
<feature type="region of interest" description="Disordered" evidence="1">
    <location>
        <begin position="1"/>
        <end position="32"/>
    </location>
</feature>
<dbReference type="Proteomes" id="UP001589896">
    <property type="component" value="Unassembled WGS sequence"/>
</dbReference>
<comment type="caution">
    <text evidence="2">The sequence shown here is derived from an EMBL/GenBank/DDBJ whole genome shotgun (WGS) entry which is preliminary data.</text>
</comment>
<protein>
    <submittedName>
        <fullName evidence="2">Uncharacterized protein</fullName>
    </submittedName>
</protein>
<dbReference type="EMBL" id="JBHLTG010000001">
    <property type="protein sequence ID" value="MFC0677966.1"/>
    <property type="molecule type" value="Genomic_DNA"/>
</dbReference>
<accession>A0ABV6RLY1</accession>
<gene>
    <name evidence="2" type="ORF">ACFFGH_08945</name>
</gene>
<keyword evidence="3" id="KW-1185">Reference proteome</keyword>